<protein>
    <submittedName>
        <fullName evidence="1">Uncharacterized protein</fullName>
    </submittedName>
</protein>
<organism evidence="1 2">
    <name type="scientific">Kickxella alabastrina</name>
    <dbReference type="NCBI Taxonomy" id="61397"/>
    <lineage>
        <taxon>Eukaryota</taxon>
        <taxon>Fungi</taxon>
        <taxon>Fungi incertae sedis</taxon>
        <taxon>Zoopagomycota</taxon>
        <taxon>Kickxellomycotina</taxon>
        <taxon>Kickxellomycetes</taxon>
        <taxon>Kickxellales</taxon>
        <taxon>Kickxellaceae</taxon>
        <taxon>Kickxella</taxon>
    </lineage>
</organism>
<accession>A0ACC1IDZ1</accession>
<dbReference type="EMBL" id="JANBPG010001180">
    <property type="protein sequence ID" value="KAJ1891329.1"/>
    <property type="molecule type" value="Genomic_DNA"/>
</dbReference>
<keyword evidence="2" id="KW-1185">Reference proteome</keyword>
<sequence>MHREIKVPCIQLETAAADNSNLYAQNEKLGADIAAATTTAENVRADNKNLCAQLDVANANATLLMEKLNDADLESQRKVDLYYKQRSIAYAHATMVENKCGRLEGKLRPIQAKVAAANNIADTLSKQLEDARAKLGTFAGINAQLTESQTRISQLERRILRATKANKDLEDELADFSSNIGWILAVHNERDRSSTTIVMSLKRMLSKANQQLHSNNLCKKGLINHNVITQRSDGRTHVLVDWATRELEYRGTMQRSEYTEAEYMIQTEASNGHLAESMEHSDAAYENWANSSTQSFARGLPGPVMGRTPLIGINADSPMSTVTSINCRSYHGRAADFSSNVSHMGHNSRNNSILAH</sequence>
<proteinExistence type="predicted"/>
<dbReference type="Proteomes" id="UP001150581">
    <property type="component" value="Unassembled WGS sequence"/>
</dbReference>
<evidence type="ECO:0000313" key="1">
    <source>
        <dbReference type="EMBL" id="KAJ1891329.1"/>
    </source>
</evidence>
<comment type="caution">
    <text evidence="1">The sequence shown here is derived from an EMBL/GenBank/DDBJ whole genome shotgun (WGS) entry which is preliminary data.</text>
</comment>
<reference evidence="1" key="1">
    <citation type="submission" date="2022-07" db="EMBL/GenBank/DDBJ databases">
        <title>Phylogenomic reconstructions and comparative analyses of Kickxellomycotina fungi.</title>
        <authorList>
            <person name="Reynolds N.K."/>
            <person name="Stajich J.E."/>
            <person name="Barry K."/>
            <person name="Grigoriev I.V."/>
            <person name="Crous P."/>
            <person name="Smith M.E."/>
        </authorList>
    </citation>
    <scope>NUCLEOTIDE SEQUENCE</scope>
    <source>
        <strain evidence="1">Benny 63K</strain>
    </source>
</reference>
<name>A0ACC1IDZ1_9FUNG</name>
<evidence type="ECO:0000313" key="2">
    <source>
        <dbReference type="Proteomes" id="UP001150581"/>
    </source>
</evidence>
<gene>
    <name evidence="1" type="ORF">LPJ66_006981</name>
</gene>